<comment type="caution">
    <text evidence="1">The sequence shown here is derived from an EMBL/GenBank/DDBJ whole genome shotgun (WGS) entry which is preliminary data.</text>
</comment>
<proteinExistence type="predicted"/>
<dbReference type="EMBL" id="BMKN01000002">
    <property type="protein sequence ID" value="GGE56889.1"/>
    <property type="molecule type" value="Genomic_DNA"/>
</dbReference>
<dbReference type="RefSeq" id="WP_095594468.1">
    <property type="nucleotide sequence ID" value="NZ_BMKN01000002.1"/>
</dbReference>
<dbReference type="Gene3D" id="3.40.50.300">
    <property type="entry name" value="P-loop containing nucleotide triphosphate hydrolases"/>
    <property type="match status" value="1"/>
</dbReference>
<evidence type="ECO:0008006" key="3">
    <source>
        <dbReference type="Google" id="ProtNLM"/>
    </source>
</evidence>
<dbReference type="SUPFAM" id="SSF52540">
    <property type="entry name" value="P-loop containing nucleoside triphosphate hydrolases"/>
    <property type="match status" value="1"/>
</dbReference>
<organism evidence="1 2">
    <name type="scientific">Actibacterium pelagium</name>
    <dbReference type="NCBI Taxonomy" id="2029103"/>
    <lineage>
        <taxon>Bacteria</taxon>
        <taxon>Pseudomonadati</taxon>
        <taxon>Pseudomonadota</taxon>
        <taxon>Alphaproteobacteria</taxon>
        <taxon>Rhodobacterales</taxon>
        <taxon>Roseobacteraceae</taxon>
        <taxon>Actibacterium</taxon>
    </lineage>
</organism>
<keyword evidence="2" id="KW-1185">Reference proteome</keyword>
<evidence type="ECO:0000313" key="2">
    <source>
        <dbReference type="Proteomes" id="UP000606730"/>
    </source>
</evidence>
<dbReference type="InterPro" id="IPR027417">
    <property type="entry name" value="P-loop_NTPase"/>
</dbReference>
<reference evidence="1" key="2">
    <citation type="submission" date="2020-09" db="EMBL/GenBank/DDBJ databases">
        <authorList>
            <person name="Sun Q."/>
            <person name="Zhou Y."/>
        </authorList>
    </citation>
    <scope>NUCLEOTIDE SEQUENCE</scope>
    <source>
        <strain evidence="1">CGMCC 1.16012</strain>
    </source>
</reference>
<accession>A0A917ALD3</accession>
<dbReference type="AlphaFoldDB" id="A0A917ALD3"/>
<gene>
    <name evidence="1" type="ORF">GCM10011517_25840</name>
</gene>
<name>A0A917ALD3_9RHOB</name>
<reference evidence="1" key="1">
    <citation type="journal article" date="2014" name="Int. J. Syst. Evol. Microbiol.">
        <title>Complete genome sequence of Corynebacterium casei LMG S-19264T (=DSM 44701T), isolated from a smear-ripened cheese.</title>
        <authorList>
            <consortium name="US DOE Joint Genome Institute (JGI-PGF)"/>
            <person name="Walter F."/>
            <person name="Albersmeier A."/>
            <person name="Kalinowski J."/>
            <person name="Ruckert C."/>
        </authorList>
    </citation>
    <scope>NUCLEOTIDE SEQUENCE</scope>
    <source>
        <strain evidence="1">CGMCC 1.16012</strain>
    </source>
</reference>
<evidence type="ECO:0000313" key="1">
    <source>
        <dbReference type="EMBL" id="GGE56889.1"/>
    </source>
</evidence>
<protein>
    <recommendedName>
        <fullName evidence="3">Chromosome partitioning ATPase, Mrp family, contains Fe-S cluster</fullName>
    </recommendedName>
</protein>
<sequence>MTTVLSASARSEPTLQMSSNVAWNGIPFAANPSWPDPLQPHADHLAIRVLRQSEALKLRRIGIAAPRNQKSETSLTSLLLQGFRHLEGTKVFAFDLNTGSNGFTAFLARKAVPAQTNKQMTTASFRLAPNLAVSQIADPAISSMSCLTSYATLDEIDQIDAEFQPDLMLFDLPALLDHPDALAAAPMLDGLLICVPSDVTTERDLSMCRDRFEGILPIIGSVLTESRGMI</sequence>
<dbReference type="Proteomes" id="UP000606730">
    <property type="component" value="Unassembled WGS sequence"/>
</dbReference>